<evidence type="ECO:0008006" key="3">
    <source>
        <dbReference type="Google" id="ProtNLM"/>
    </source>
</evidence>
<dbReference type="EMBL" id="JAVYJV010000010">
    <property type="protein sequence ID" value="KAK4360398.1"/>
    <property type="molecule type" value="Genomic_DNA"/>
</dbReference>
<dbReference type="Proteomes" id="UP001291623">
    <property type="component" value="Unassembled WGS sequence"/>
</dbReference>
<comment type="caution">
    <text evidence="1">The sequence shown here is derived from an EMBL/GenBank/DDBJ whole genome shotgun (WGS) entry which is preliminary data.</text>
</comment>
<sequence length="133" mass="15377">MSDMEPLARPQMGQEKTSMENIGLLRIKALAKYVEFSDDIEDDTKEIVVQQRVRFYLFWLFGGTIFPDNSGAWLSLDSLLDMEDLDAMGRKAWGAFVWERYTEAINNGLPEGCRHGQDIWRTHVPLICGIYRE</sequence>
<keyword evidence="2" id="KW-1185">Reference proteome</keyword>
<organism evidence="1 2">
    <name type="scientific">Anisodus tanguticus</name>
    <dbReference type="NCBI Taxonomy" id="243964"/>
    <lineage>
        <taxon>Eukaryota</taxon>
        <taxon>Viridiplantae</taxon>
        <taxon>Streptophyta</taxon>
        <taxon>Embryophyta</taxon>
        <taxon>Tracheophyta</taxon>
        <taxon>Spermatophyta</taxon>
        <taxon>Magnoliopsida</taxon>
        <taxon>eudicotyledons</taxon>
        <taxon>Gunneridae</taxon>
        <taxon>Pentapetalae</taxon>
        <taxon>asterids</taxon>
        <taxon>lamiids</taxon>
        <taxon>Solanales</taxon>
        <taxon>Solanaceae</taxon>
        <taxon>Solanoideae</taxon>
        <taxon>Hyoscyameae</taxon>
        <taxon>Anisodus</taxon>
    </lineage>
</organism>
<reference evidence="1" key="1">
    <citation type="submission" date="2023-12" db="EMBL/GenBank/DDBJ databases">
        <title>Genome assembly of Anisodus tanguticus.</title>
        <authorList>
            <person name="Wang Y.-J."/>
        </authorList>
    </citation>
    <scope>NUCLEOTIDE SEQUENCE</scope>
    <source>
        <strain evidence="1">KB-2021</strain>
        <tissue evidence="1">Leaf</tissue>
    </source>
</reference>
<evidence type="ECO:0000313" key="2">
    <source>
        <dbReference type="Proteomes" id="UP001291623"/>
    </source>
</evidence>
<gene>
    <name evidence="1" type="ORF">RND71_019350</name>
</gene>
<accession>A0AAE1V8E5</accession>
<dbReference type="AlphaFoldDB" id="A0AAE1V8E5"/>
<evidence type="ECO:0000313" key="1">
    <source>
        <dbReference type="EMBL" id="KAK4360398.1"/>
    </source>
</evidence>
<protein>
    <recommendedName>
        <fullName evidence="3">Aminotransferase-like plant mobile domain-containing protein</fullName>
    </recommendedName>
</protein>
<proteinExistence type="predicted"/>
<name>A0AAE1V8E5_9SOLA</name>